<dbReference type="PROSITE" id="PS50097">
    <property type="entry name" value="BTB"/>
    <property type="match status" value="1"/>
</dbReference>
<dbReference type="InterPro" id="IPR000210">
    <property type="entry name" value="BTB/POZ_dom"/>
</dbReference>
<evidence type="ECO:0000313" key="2">
    <source>
        <dbReference type="EMBL" id="KAK9708429.1"/>
    </source>
</evidence>
<evidence type="ECO:0000259" key="1">
    <source>
        <dbReference type="PROSITE" id="PS50097"/>
    </source>
</evidence>
<dbReference type="EMBL" id="JASJQH010007485">
    <property type="protein sequence ID" value="KAK9708429.1"/>
    <property type="molecule type" value="Genomic_DNA"/>
</dbReference>
<sequence>MVESILPSTSSEHSIYTSTHSNCMMLGCTSNLAYPMMEANLSFQTISSDCHLSITDRAGNQQDFYVEKQILMKSSELFQCLFSQKCKLTSDTSTIQEIDLDHSTLHSNHRLTELRLQVPSVVTFEGILKWLYHKNDDQWLSLINEENFDETLANVVFLHLGSDAYDVCTRVFTG</sequence>
<protein>
    <recommendedName>
        <fullName evidence="1">BTB domain-containing protein</fullName>
    </recommendedName>
</protein>
<comment type="caution">
    <text evidence="2">The sequence shown here is derived from an EMBL/GenBank/DDBJ whole genome shotgun (WGS) entry which is preliminary data.</text>
</comment>
<name>A0ABR2VX62_9FUNG</name>
<reference evidence="2 3" key="1">
    <citation type="submission" date="2023-04" db="EMBL/GenBank/DDBJ databases">
        <title>Genome of Basidiobolus ranarum AG-B5.</title>
        <authorList>
            <person name="Stajich J.E."/>
            <person name="Carter-House D."/>
            <person name="Gryganskyi A."/>
        </authorList>
    </citation>
    <scope>NUCLEOTIDE SEQUENCE [LARGE SCALE GENOMIC DNA]</scope>
    <source>
        <strain evidence="2 3">AG-B5</strain>
    </source>
</reference>
<dbReference type="Proteomes" id="UP001479436">
    <property type="component" value="Unassembled WGS sequence"/>
</dbReference>
<feature type="domain" description="BTB" evidence="1">
    <location>
        <begin position="48"/>
        <end position="132"/>
    </location>
</feature>
<dbReference type="Gene3D" id="3.30.710.10">
    <property type="entry name" value="Potassium Channel Kv1.1, Chain A"/>
    <property type="match status" value="1"/>
</dbReference>
<accession>A0ABR2VX62</accession>
<proteinExistence type="predicted"/>
<dbReference type="InterPro" id="IPR011333">
    <property type="entry name" value="SKP1/BTB/POZ_sf"/>
</dbReference>
<dbReference type="Pfam" id="PF00651">
    <property type="entry name" value="BTB"/>
    <property type="match status" value="1"/>
</dbReference>
<organism evidence="2 3">
    <name type="scientific">Basidiobolus ranarum</name>
    <dbReference type="NCBI Taxonomy" id="34480"/>
    <lineage>
        <taxon>Eukaryota</taxon>
        <taxon>Fungi</taxon>
        <taxon>Fungi incertae sedis</taxon>
        <taxon>Zoopagomycota</taxon>
        <taxon>Entomophthoromycotina</taxon>
        <taxon>Basidiobolomycetes</taxon>
        <taxon>Basidiobolales</taxon>
        <taxon>Basidiobolaceae</taxon>
        <taxon>Basidiobolus</taxon>
    </lineage>
</organism>
<keyword evidence="3" id="KW-1185">Reference proteome</keyword>
<gene>
    <name evidence="2" type="ORF">K7432_009649</name>
</gene>
<evidence type="ECO:0000313" key="3">
    <source>
        <dbReference type="Proteomes" id="UP001479436"/>
    </source>
</evidence>